<dbReference type="SUPFAM" id="SSF53474">
    <property type="entry name" value="alpha/beta-Hydrolases"/>
    <property type="match status" value="1"/>
</dbReference>
<proteinExistence type="predicted"/>
<organism evidence="3 4">
    <name type="scientific">Sphingomicrobium lutaoense</name>
    <dbReference type="NCBI Taxonomy" id="515949"/>
    <lineage>
        <taxon>Bacteria</taxon>
        <taxon>Pseudomonadati</taxon>
        <taxon>Pseudomonadota</taxon>
        <taxon>Alphaproteobacteria</taxon>
        <taxon>Sphingomonadales</taxon>
        <taxon>Sphingomonadaceae</taxon>
        <taxon>Sphingomicrobium</taxon>
    </lineage>
</organism>
<accession>A0A839Z0T3</accession>
<protein>
    <submittedName>
        <fullName evidence="3">Pimeloyl-ACP methyl ester carboxylesterase</fullName>
    </submittedName>
</protein>
<gene>
    <name evidence="3" type="ORF">FHS50_002011</name>
</gene>
<name>A0A839Z0T3_9SPHN</name>
<feature type="compositionally biased region" description="Basic and acidic residues" evidence="1">
    <location>
        <begin position="1"/>
        <end position="17"/>
    </location>
</feature>
<reference evidence="3 4" key="1">
    <citation type="submission" date="2020-08" db="EMBL/GenBank/DDBJ databases">
        <title>Genomic Encyclopedia of Type Strains, Phase IV (KMG-IV): sequencing the most valuable type-strain genomes for metagenomic binning, comparative biology and taxonomic classification.</title>
        <authorList>
            <person name="Goeker M."/>
        </authorList>
    </citation>
    <scope>NUCLEOTIDE SEQUENCE [LARGE SCALE GENOMIC DNA]</scope>
    <source>
        <strain evidence="3 4">DSM 24194</strain>
    </source>
</reference>
<feature type="region of interest" description="Disordered" evidence="1">
    <location>
        <begin position="1"/>
        <end position="21"/>
    </location>
</feature>
<evidence type="ECO:0000313" key="4">
    <source>
        <dbReference type="Proteomes" id="UP000578569"/>
    </source>
</evidence>
<dbReference type="InterPro" id="IPR029058">
    <property type="entry name" value="AB_hydrolase_fold"/>
</dbReference>
<keyword evidence="4" id="KW-1185">Reference proteome</keyword>
<comment type="caution">
    <text evidence="3">The sequence shown here is derived from an EMBL/GenBank/DDBJ whole genome shotgun (WGS) entry which is preliminary data.</text>
</comment>
<dbReference type="AlphaFoldDB" id="A0A839Z0T3"/>
<feature type="domain" description="AB hydrolase-1" evidence="2">
    <location>
        <begin position="99"/>
        <end position="152"/>
    </location>
</feature>
<evidence type="ECO:0000256" key="1">
    <source>
        <dbReference type="SAM" id="MobiDB-lite"/>
    </source>
</evidence>
<evidence type="ECO:0000259" key="2">
    <source>
        <dbReference type="Pfam" id="PF00561"/>
    </source>
</evidence>
<dbReference type="Gene3D" id="3.40.50.1820">
    <property type="entry name" value="alpha/beta hydrolase"/>
    <property type="match status" value="1"/>
</dbReference>
<dbReference type="Proteomes" id="UP000578569">
    <property type="component" value="Unassembled WGS sequence"/>
</dbReference>
<dbReference type="EMBL" id="JACICF010000002">
    <property type="protein sequence ID" value="MBB3764949.1"/>
    <property type="molecule type" value="Genomic_DNA"/>
</dbReference>
<dbReference type="InterPro" id="IPR000073">
    <property type="entry name" value="AB_hydrolase_1"/>
</dbReference>
<evidence type="ECO:0000313" key="3">
    <source>
        <dbReference type="EMBL" id="MBB3764949.1"/>
    </source>
</evidence>
<sequence>MNKDITPRPGEADRFDPGDLAPSGWHRTREVVWSFPRMLARLGHLNPRGPEEGPPAMVIPGFLASDRATMEIRRALARSGWRVHGWGMGVNRGARPDTMIRIGERLDALNDGRKVLLVGWSLGGLFARAAARHHQHHVRAVVTLASPFSGDLKTNNNVRWLYERIAGHHVDHPPFQRGVGKPPVPTLAFWSRRDGIVAPNAARGAEHEVDEAIELDTHHMGMATWRPALSHASHHIRRFVEEHEGACPIRRDR</sequence>
<dbReference type="Pfam" id="PF00561">
    <property type="entry name" value="Abhydrolase_1"/>
    <property type="match status" value="1"/>
</dbReference>